<evidence type="ECO:0000313" key="3">
    <source>
        <dbReference type="Proteomes" id="UP000028782"/>
    </source>
</evidence>
<reference evidence="2 3" key="1">
    <citation type="journal article" date="2014" name="Genome Announc.">
        <title>Complete Genome Sequence of Polychlorinated Biphenyl Degrader Comamonas testosteroni TK102 (NBRC 109938).</title>
        <authorList>
            <person name="Fukuda K."/>
            <person name="Hosoyama A."/>
            <person name="Tsuchikane K."/>
            <person name="Ohji S."/>
            <person name="Yamazoe A."/>
            <person name="Fujita N."/>
            <person name="Shintani M."/>
            <person name="Kimbara K."/>
        </authorList>
    </citation>
    <scope>NUCLEOTIDE SEQUENCE [LARGE SCALE GENOMIC DNA]</scope>
    <source>
        <strain evidence="2">TK102</strain>
    </source>
</reference>
<sequence length="109" mass="12423">MGHAYRTQRRFRRKDGSLFWGELTSRLIDSDNLHEGSIWIVSDMSENLLAQQGPNEAHEQFTRQPQRGLRAITLLAKACNSSYQPYKAKAWQSHAASKATAINHRLQDG</sequence>
<dbReference type="HOGENOM" id="CLU_2179357_0_0_4"/>
<evidence type="ECO:0000259" key="1">
    <source>
        <dbReference type="PROSITE" id="PS50113"/>
    </source>
</evidence>
<dbReference type="AlphaFoldDB" id="A0A076PS29"/>
<protein>
    <recommendedName>
        <fullName evidence="1">PAC domain-containing protein</fullName>
    </recommendedName>
</protein>
<dbReference type="InterPro" id="IPR000700">
    <property type="entry name" value="PAS-assoc_C"/>
</dbReference>
<accession>A0A076PS29</accession>
<proteinExistence type="predicted"/>
<dbReference type="SUPFAM" id="SSF55785">
    <property type="entry name" value="PYP-like sensor domain (PAS domain)"/>
    <property type="match status" value="1"/>
</dbReference>
<dbReference type="SMART" id="SM00086">
    <property type="entry name" value="PAC"/>
    <property type="match status" value="1"/>
</dbReference>
<dbReference type="InterPro" id="IPR035965">
    <property type="entry name" value="PAS-like_dom_sf"/>
</dbReference>
<dbReference type="EMBL" id="CP006704">
    <property type="protein sequence ID" value="AIJ48503.1"/>
    <property type="molecule type" value="Genomic_DNA"/>
</dbReference>
<gene>
    <name evidence="2" type="ORF">O987_22065</name>
</gene>
<organism evidence="2 3">
    <name type="scientific">Comamonas testosteroni TK102</name>
    <dbReference type="NCBI Taxonomy" id="1392005"/>
    <lineage>
        <taxon>Bacteria</taxon>
        <taxon>Pseudomonadati</taxon>
        <taxon>Pseudomonadota</taxon>
        <taxon>Betaproteobacteria</taxon>
        <taxon>Burkholderiales</taxon>
        <taxon>Comamonadaceae</taxon>
        <taxon>Comamonas</taxon>
    </lineage>
</organism>
<dbReference type="InterPro" id="IPR000014">
    <property type="entry name" value="PAS"/>
</dbReference>
<dbReference type="Gene3D" id="3.30.450.20">
    <property type="entry name" value="PAS domain"/>
    <property type="match status" value="1"/>
</dbReference>
<evidence type="ECO:0000313" key="2">
    <source>
        <dbReference type="EMBL" id="AIJ48503.1"/>
    </source>
</evidence>
<dbReference type="RefSeq" id="WP_034379688.1">
    <property type="nucleotide sequence ID" value="NZ_CP006704.1"/>
</dbReference>
<feature type="domain" description="PAC" evidence="1">
    <location>
        <begin position="5"/>
        <end position="56"/>
    </location>
</feature>
<name>A0A076PS29_COMTE</name>
<dbReference type="Proteomes" id="UP000028782">
    <property type="component" value="Chromosome"/>
</dbReference>
<dbReference type="NCBIfam" id="TIGR00229">
    <property type="entry name" value="sensory_box"/>
    <property type="match status" value="1"/>
</dbReference>
<dbReference type="PROSITE" id="PS50113">
    <property type="entry name" value="PAC"/>
    <property type="match status" value="1"/>
</dbReference>
<dbReference type="GeneID" id="69561566"/>
<dbReference type="KEGG" id="ctes:O987_22065"/>
<dbReference type="InterPro" id="IPR001610">
    <property type="entry name" value="PAC"/>
</dbReference>